<protein>
    <submittedName>
        <fullName evidence="1">Uncharacterized protein</fullName>
    </submittedName>
</protein>
<evidence type="ECO:0000313" key="2">
    <source>
        <dbReference type="Proteomes" id="UP000234323"/>
    </source>
</evidence>
<evidence type="ECO:0000313" key="1">
    <source>
        <dbReference type="EMBL" id="PKY59811.1"/>
    </source>
</evidence>
<gene>
    <name evidence="1" type="ORF">RhiirA4_333037</name>
</gene>
<comment type="caution">
    <text evidence="1">The sequence shown here is derived from an EMBL/GenBank/DDBJ whole genome shotgun (WGS) entry which is preliminary data.</text>
</comment>
<sequence length="51" mass="6064">MQSISNEDQQELEFLLARAFYSTGIPFNTIDNEDFQIFFKKTCPLFKIPTW</sequence>
<organism evidence="1 2">
    <name type="scientific">Rhizophagus irregularis</name>
    <dbReference type="NCBI Taxonomy" id="588596"/>
    <lineage>
        <taxon>Eukaryota</taxon>
        <taxon>Fungi</taxon>
        <taxon>Fungi incertae sedis</taxon>
        <taxon>Mucoromycota</taxon>
        <taxon>Glomeromycotina</taxon>
        <taxon>Glomeromycetes</taxon>
        <taxon>Glomerales</taxon>
        <taxon>Glomeraceae</taxon>
        <taxon>Rhizophagus</taxon>
    </lineage>
</organism>
<dbReference type="VEuPathDB" id="FungiDB:RhiirA1_473420"/>
<keyword evidence="2" id="KW-1185">Reference proteome</keyword>
<dbReference type="Proteomes" id="UP000234323">
    <property type="component" value="Unassembled WGS sequence"/>
</dbReference>
<proteinExistence type="predicted"/>
<dbReference type="AlphaFoldDB" id="A0A2I1HLS1"/>
<reference evidence="1 2" key="1">
    <citation type="submission" date="2015-10" db="EMBL/GenBank/DDBJ databases">
        <title>Genome analyses suggest a sexual origin of heterokaryosis in a supposedly ancient asexual fungus.</title>
        <authorList>
            <person name="Ropars J."/>
            <person name="Sedzielewska K."/>
            <person name="Noel J."/>
            <person name="Charron P."/>
            <person name="Farinelli L."/>
            <person name="Marton T."/>
            <person name="Kruger M."/>
            <person name="Pelin A."/>
            <person name="Brachmann A."/>
            <person name="Corradi N."/>
        </authorList>
    </citation>
    <scope>NUCLEOTIDE SEQUENCE [LARGE SCALE GENOMIC DNA]</scope>
    <source>
        <strain evidence="1 2">A4</strain>
    </source>
</reference>
<name>A0A2I1HLS1_9GLOM</name>
<dbReference type="EMBL" id="LLXI01003782">
    <property type="protein sequence ID" value="PKY59811.1"/>
    <property type="molecule type" value="Genomic_DNA"/>
</dbReference>
<accession>A0A2I1HLS1</accession>